<feature type="region of interest" description="Disordered" evidence="1">
    <location>
        <begin position="1"/>
        <end position="30"/>
    </location>
</feature>
<comment type="caution">
    <text evidence="2">The sequence shown here is derived from an EMBL/GenBank/DDBJ whole genome shotgun (WGS) entry which is preliminary data.</text>
</comment>
<evidence type="ECO:0000256" key="1">
    <source>
        <dbReference type="SAM" id="MobiDB-lite"/>
    </source>
</evidence>
<name>A0A935JZT2_9RHOO</name>
<accession>A0A935JZT2</accession>
<dbReference type="Proteomes" id="UP000739411">
    <property type="component" value="Unassembled WGS sequence"/>
</dbReference>
<reference evidence="2 3" key="1">
    <citation type="submission" date="2020-10" db="EMBL/GenBank/DDBJ databases">
        <title>Connecting structure to function with the recovery of over 1000 high-quality activated sludge metagenome-assembled genomes encoding full-length rRNA genes using long-read sequencing.</title>
        <authorList>
            <person name="Singleton C.M."/>
            <person name="Petriglieri F."/>
            <person name="Kristensen J.M."/>
            <person name="Kirkegaard R.H."/>
            <person name="Michaelsen T.Y."/>
            <person name="Andersen M.H."/>
            <person name="Karst S.M."/>
            <person name="Dueholm M.S."/>
            <person name="Nielsen P.H."/>
            <person name="Albertsen M."/>
        </authorList>
    </citation>
    <scope>NUCLEOTIDE SEQUENCE [LARGE SCALE GENOMIC DNA]</scope>
    <source>
        <strain evidence="2">EsbW_18-Q3-R4-48_BATAC.463</strain>
    </source>
</reference>
<dbReference type="AlphaFoldDB" id="A0A935JZT2"/>
<evidence type="ECO:0000313" key="2">
    <source>
        <dbReference type="EMBL" id="MBK7416350.1"/>
    </source>
</evidence>
<feature type="compositionally biased region" description="Basic and acidic residues" evidence="1">
    <location>
        <begin position="1"/>
        <end position="19"/>
    </location>
</feature>
<evidence type="ECO:0000313" key="3">
    <source>
        <dbReference type="Proteomes" id="UP000739411"/>
    </source>
</evidence>
<sequence length="80" mass="9374">MPQTADRRVRNDQRLDDSGPPRGCCERRRRAERRLPSIEESMISDAEWERLFGSHSRDQTASNPLLDQAAEIFDRARNNY</sequence>
<organism evidence="2 3">
    <name type="scientific">Candidatus Dechloromonas phosphorivorans</name>
    <dbReference type="NCBI Taxonomy" id="2899244"/>
    <lineage>
        <taxon>Bacteria</taxon>
        <taxon>Pseudomonadati</taxon>
        <taxon>Pseudomonadota</taxon>
        <taxon>Betaproteobacteria</taxon>
        <taxon>Rhodocyclales</taxon>
        <taxon>Azonexaceae</taxon>
        <taxon>Dechloromonas</taxon>
    </lineage>
</organism>
<proteinExistence type="predicted"/>
<protein>
    <submittedName>
        <fullName evidence="2">Uncharacterized protein</fullName>
    </submittedName>
</protein>
<gene>
    <name evidence="2" type="ORF">IPJ38_15875</name>
</gene>
<dbReference type="EMBL" id="JADJMS010000041">
    <property type="protein sequence ID" value="MBK7416350.1"/>
    <property type="molecule type" value="Genomic_DNA"/>
</dbReference>